<evidence type="ECO:0000259" key="2">
    <source>
        <dbReference type="Pfam" id="PF07463"/>
    </source>
</evidence>
<evidence type="ECO:0000256" key="1">
    <source>
        <dbReference type="SAM" id="Phobius"/>
    </source>
</evidence>
<feature type="domain" description="NUMOD4" evidence="2">
    <location>
        <begin position="1"/>
        <end position="41"/>
    </location>
</feature>
<feature type="domain" description="HNH nuclease" evidence="3">
    <location>
        <begin position="52"/>
        <end position="95"/>
    </location>
</feature>
<keyword evidence="1" id="KW-1133">Transmembrane helix</keyword>
<keyword evidence="1" id="KW-0812">Transmembrane</keyword>
<keyword evidence="1" id="KW-0472">Membrane</keyword>
<dbReference type="InterPro" id="IPR003615">
    <property type="entry name" value="HNH_nuc"/>
</dbReference>
<dbReference type="InterPro" id="IPR010902">
    <property type="entry name" value="NUMOD4"/>
</dbReference>
<dbReference type="Gene3D" id="3.90.75.20">
    <property type="match status" value="1"/>
</dbReference>
<dbReference type="AlphaFoldDB" id="A0A836CMT1"/>
<dbReference type="Proteomes" id="UP000664859">
    <property type="component" value="Unassembled WGS sequence"/>
</dbReference>
<dbReference type="InterPro" id="IPR044925">
    <property type="entry name" value="His-Me_finger_sf"/>
</dbReference>
<protein>
    <recommendedName>
        <fullName evidence="6">HNH endonuclease</fullName>
    </recommendedName>
</protein>
<evidence type="ECO:0000313" key="5">
    <source>
        <dbReference type="Proteomes" id="UP000664859"/>
    </source>
</evidence>
<dbReference type="OrthoDB" id="2445703at2759"/>
<feature type="non-terminal residue" evidence="4">
    <location>
        <position position="1"/>
    </location>
</feature>
<feature type="transmembrane region" description="Helical" evidence="1">
    <location>
        <begin position="27"/>
        <end position="45"/>
    </location>
</feature>
<dbReference type="SUPFAM" id="SSF54060">
    <property type="entry name" value="His-Me finger endonucleases"/>
    <property type="match status" value="1"/>
</dbReference>
<gene>
    <name evidence="4" type="ORF">JKP88DRAFT_155907</name>
</gene>
<dbReference type="Pfam" id="PF07463">
    <property type="entry name" value="NUMOD4"/>
    <property type="match status" value="1"/>
</dbReference>
<feature type="non-terminal residue" evidence="4">
    <location>
        <position position="98"/>
    </location>
</feature>
<dbReference type="GO" id="GO:0016788">
    <property type="term" value="F:hydrolase activity, acting on ester bonds"/>
    <property type="evidence" value="ECO:0007669"/>
    <property type="project" value="InterPro"/>
</dbReference>
<comment type="caution">
    <text evidence="4">The sequence shown here is derived from an EMBL/GenBank/DDBJ whole genome shotgun (WGS) entry which is preliminary data.</text>
</comment>
<keyword evidence="5" id="KW-1185">Reference proteome</keyword>
<sequence length="98" mass="10852">RWRQVPGHPHYNISSIGTVMNHTTGRLLSMSLVGGYAVVALIVAGKPRVQTTHRLVAKAFLHCPEEGGYTVDHLDRVKVNNDLSNLKWATASEQAHNR</sequence>
<organism evidence="4 5">
    <name type="scientific">Tribonema minus</name>
    <dbReference type="NCBI Taxonomy" id="303371"/>
    <lineage>
        <taxon>Eukaryota</taxon>
        <taxon>Sar</taxon>
        <taxon>Stramenopiles</taxon>
        <taxon>Ochrophyta</taxon>
        <taxon>PX clade</taxon>
        <taxon>Xanthophyceae</taxon>
        <taxon>Tribonematales</taxon>
        <taxon>Tribonemataceae</taxon>
        <taxon>Tribonema</taxon>
    </lineage>
</organism>
<dbReference type="Pfam" id="PF13392">
    <property type="entry name" value="HNH_3"/>
    <property type="match status" value="1"/>
</dbReference>
<accession>A0A836CMT1</accession>
<name>A0A836CMT1_9STRA</name>
<evidence type="ECO:0008006" key="6">
    <source>
        <dbReference type="Google" id="ProtNLM"/>
    </source>
</evidence>
<evidence type="ECO:0000259" key="3">
    <source>
        <dbReference type="Pfam" id="PF13392"/>
    </source>
</evidence>
<reference evidence="4" key="1">
    <citation type="submission" date="2021-02" db="EMBL/GenBank/DDBJ databases">
        <title>First Annotated Genome of the Yellow-green Alga Tribonema minus.</title>
        <authorList>
            <person name="Mahan K.M."/>
        </authorList>
    </citation>
    <scope>NUCLEOTIDE SEQUENCE</scope>
    <source>
        <strain evidence="4">UTEX B ZZ1240</strain>
    </source>
</reference>
<dbReference type="EMBL" id="JAFCMP010000009">
    <property type="protein sequence ID" value="KAG5192162.1"/>
    <property type="molecule type" value="Genomic_DNA"/>
</dbReference>
<evidence type="ECO:0000313" key="4">
    <source>
        <dbReference type="EMBL" id="KAG5192162.1"/>
    </source>
</evidence>
<proteinExistence type="predicted"/>